<organism evidence="2 3">
    <name type="scientific">Protopolystoma xenopodis</name>
    <dbReference type="NCBI Taxonomy" id="117903"/>
    <lineage>
        <taxon>Eukaryota</taxon>
        <taxon>Metazoa</taxon>
        <taxon>Spiralia</taxon>
        <taxon>Lophotrochozoa</taxon>
        <taxon>Platyhelminthes</taxon>
        <taxon>Monogenea</taxon>
        <taxon>Polyopisthocotylea</taxon>
        <taxon>Polystomatidea</taxon>
        <taxon>Polystomatidae</taxon>
        <taxon>Protopolystoma</taxon>
    </lineage>
</organism>
<dbReference type="OrthoDB" id="6263911at2759"/>
<evidence type="ECO:0000313" key="2">
    <source>
        <dbReference type="EMBL" id="VEL37289.1"/>
    </source>
</evidence>
<keyword evidence="3" id="KW-1185">Reference proteome</keyword>
<feature type="compositionally biased region" description="Polar residues" evidence="1">
    <location>
        <begin position="187"/>
        <end position="202"/>
    </location>
</feature>
<sequence>MFTRFQGICRLHLEQDTSLTQSRLSHFLSLPEFSSLKSEPRHVLVESLYARISSSPADLSDVSGDFPHPWLDIFPSGQLPCGCSLPLAPPLCRSTSGIVNLRRSDSKSHSVKGLGPGSSRGQRMTGKRMQAKERARCSIERYYGSGGGWLHEAWIGLARDLMSCPLLCLPIALQIGLAQLQQTFNEGQATPAPHSNSPSLDGSASPDEIKDVPQFSCRQPPPEADGECLVPPTPEWHGRHLAIHIVLLLLQQRIHDHFDPSSGSLPRREAESPGQEPKIQHLQHHLLFLHLRNLINSDEELGTFHVLPFL</sequence>
<dbReference type="Proteomes" id="UP000784294">
    <property type="component" value="Unassembled WGS sequence"/>
</dbReference>
<reference evidence="2" key="1">
    <citation type="submission" date="2018-11" db="EMBL/GenBank/DDBJ databases">
        <authorList>
            <consortium name="Pathogen Informatics"/>
        </authorList>
    </citation>
    <scope>NUCLEOTIDE SEQUENCE</scope>
</reference>
<protein>
    <submittedName>
        <fullName evidence="2">Uncharacterized protein</fullName>
    </submittedName>
</protein>
<evidence type="ECO:0000313" key="3">
    <source>
        <dbReference type="Proteomes" id="UP000784294"/>
    </source>
</evidence>
<proteinExistence type="predicted"/>
<gene>
    <name evidence="2" type="ORF">PXEA_LOCUS30729</name>
</gene>
<evidence type="ECO:0000256" key="1">
    <source>
        <dbReference type="SAM" id="MobiDB-lite"/>
    </source>
</evidence>
<feature type="region of interest" description="Disordered" evidence="1">
    <location>
        <begin position="105"/>
        <end position="131"/>
    </location>
</feature>
<accession>A0A3S5B8Z3</accession>
<dbReference type="EMBL" id="CAAALY010254536">
    <property type="protein sequence ID" value="VEL37289.1"/>
    <property type="molecule type" value="Genomic_DNA"/>
</dbReference>
<dbReference type="AlphaFoldDB" id="A0A3S5B8Z3"/>
<feature type="region of interest" description="Disordered" evidence="1">
    <location>
        <begin position="187"/>
        <end position="226"/>
    </location>
</feature>
<comment type="caution">
    <text evidence="2">The sequence shown here is derived from an EMBL/GenBank/DDBJ whole genome shotgun (WGS) entry which is preliminary data.</text>
</comment>
<name>A0A3S5B8Z3_9PLAT</name>